<dbReference type="PROSITE" id="PS51318">
    <property type="entry name" value="TAT"/>
    <property type="match status" value="1"/>
</dbReference>
<organism evidence="1 2">
    <name type="scientific">Gordonia asplenii</name>
    <dbReference type="NCBI Taxonomy" id="2725283"/>
    <lineage>
        <taxon>Bacteria</taxon>
        <taxon>Bacillati</taxon>
        <taxon>Actinomycetota</taxon>
        <taxon>Actinomycetes</taxon>
        <taxon>Mycobacteriales</taxon>
        <taxon>Gordoniaceae</taxon>
        <taxon>Gordonia</taxon>
    </lineage>
</organism>
<reference evidence="1 2" key="1">
    <citation type="submission" date="2020-04" db="EMBL/GenBank/DDBJ databases">
        <title>Gordonia sp. nov. TBRC 11910.</title>
        <authorList>
            <person name="Suriyachadkun C."/>
        </authorList>
    </citation>
    <scope>NUCLEOTIDE SEQUENCE [LARGE SCALE GENOMIC DNA]</scope>
    <source>
        <strain evidence="1 2">TBRC 11910</strain>
    </source>
</reference>
<keyword evidence="2" id="KW-1185">Reference proteome</keyword>
<comment type="caution">
    <text evidence="1">The sequence shown here is derived from an EMBL/GenBank/DDBJ whole genome shotgun (WGS) entry which is preliminary data.</text>
</comment>
<proteinExistence type="predicted"/>
<evidence type="ECO:0000313" key="1">
    <source>
        <dbReference type="EMBL" id="NMO02243.1"/>
    </source>
</evidence>
<sequence length="225" mass="22882">MSPHFVLRNSMTRKSLLARAGLLGAALLMTVGAGTGAALAQPLAGGSVSRTLDDGTVVSVRLFGESVSLRGSSVAGVPTTREGWVSGKVAVTVRGKSVQYTAVSPGYDVGCQVNFSGGGVDAGVAQDTTPSTTTSVGGALTLGPGRASWVPVITTTSGDSTAYKYYAVNSYTFTGSQGAVTYSQQPFRLNGCAGYASARARVIVEVETAAAKTWVVLIGKAFSLN</sequence>
<dbReference type="InterPro" id="IPR015286">
    <property type="entry name" value="Porin_fam_mycobact-type"/>
</dbReference>
<dbReference type="InterPro" id="IPR006311">
    <property type="entry name" value="TAT_signal"/>
</dbReference>
<gene>
    <name evidence="1" type="ORF">HH308_13575</name>
</gene>
<dbReference type="AlphaFoldDB" id="A0A848L0T1"/>
<dbReference type="Pfam" id="PF09203">
    <property type="entry name" value="MspA"/>
    <property type="match status" value="1"/>
</dbReference>
<evidence type="ECO:0000313" key="2">
    <source>
        <dbReference type="Proteomes" id="UP000550729"/>
    </source>
</evidence>
<accession>A0A848L0T1</accession>
<dbReference type="Proteomes" id="UP000550729">
    <property type="component" value="Unassembled WGS sequence"/>
</dbReference>
<protein>
    <submittedName>
        <fullName evidence="1">MspA family porin</fullName>
    </submittedName>
</protein>
<dbReference type="Gene3D" id="2.60.40.1650">
    <property type="entry name" value="Porin MspA (Ig-like beta-sandwich domain)"/>
    <property type="match status" value="1"/>
</dbReference>
<name>A0A848L0T1_9ACTN</name>
<dbReference type="EMBL" id="JABBNB010000012">
    <property type="protein sequence ID" value="NMO02243.1"/>
    <property type="molecule type" value="Genomic_DNA"/>
</dbReference>